<dbReference type="FunFam" id="1.25.40.10:FF:000242">
    <property type="entry name" value="Pentatricopeptide repeat-containing protein"/>
    <property type="match status" value="1"/>
</dbReference>
<evidence type="ECO:0000256" key="1">
    <source>
        <dbReference type="ARBA" id="ARBA00022737"/>
    </source>
</evidence>
<feature type="repeat" description="PPR" evidence="3">
    <location>
        <begin position="830"/>
        <end position="864"/>
    </location>
</feature>
<protein>
    <recommendedName>
        <fullName evidence="6">F-box domain-containing protein</fullName>
    </recommendedName>
</protein>
<dbReference type="Pfam" id="PF01535">
    <property type="entry name" value="PPR"/>
    <property type="match status" value="1"/>
</dbReference>
<dbReference type="AlphaFoldDB" id="A0AAV5FZA2"/>
<evidence type="ECO:0000313" key="5">
    <source>
        <dbReference type="Proteomes" id="UP001054889"/>
    </source>
</evidence>
<dbReference type="FunFam" id="1.25.40.10:FF:000227">
    <property type="entry name" value="Pentatricopeptide repeat-containing protein At3g13880"/>
    <property type="match status" value="1"/>
</dbReference>
<dbReference type="Proteomes" id="UP001054889">
    <property type="component" value="Unassembled WGS sequence"/>
</dbReference>
<dbReference type="NCBIfam" id="TIGR00756">
    <property type="entry name" value="PPR"/>
    <property type="match status" value="4"/>
</dbReference>
<feature type="repeat" description="PPR" evidence="3">
    <location>
        <begin position="524"/>
        <end position="558"/>
    </location>
</feature>
<dbReference type="InterPro" id="IPR011990">
    <property type="entry name" value="TPR-like_helical_dom_sf"/>
</dbReference>
<reference evidence="4" key="2">
    <citation type="submission" date="2021-12" db="EMBL/GenBank/DDBJ databases">
        <title>Resequencing data analysis of finger millet.</title>
        <authorList>
            <person name="Hatakeyama M."/>
            <person name="Aluri S."/>
            <person name="Balachadran M.T."/>
            <person name="Sivarajan S.R."/>
            <person name="Poveda L."/>
            <person name="Shimizu-Inatsugi R."/>
            <person name="Schlapbach R."/>
            <person name="Sreeman S.M."/>
            <person name="Shimizu K.K."/>
        </authorList>
    </citation>
    <scope>NUCLEOTIDE SEQUENCE</scope>
</reference>
<dbReference type="InterPro" id="IPR002885">
    <property type="entry name" value="PPR_rpt"/>
</dbReference>
<keyword evidence="5" id="KW-1185">Reference proteome</keyword>
<dbReference type="InterPro" id="IPR036047">
    <property type="entry name" value="F-box-like_dom_sf"/>
</dbReference>
<proteinExistence type="predicted"/>
<sequence>MGAEEGVDFLEWLGPDTSAIVFTLLHHPADLARASAVSRSWRAFVITNQFSKMLCQRVCPEASSFTSIQASSSGDVRQDAGSSDSAEWENLKRDHRVYLYFTHGLLSPYNTKDCLIRCIGASSTDNFPEETIENTLEPIDYVEMRPSYWSSGGQSDPAFFQYGNPIYSAQYVRFQMGYPKLPLCPEQLVSDENEGQLVADDNYIWIYRSPEFPMLQENILQSFKLPQAVLCIGGVVKVELLGRVQKQAMDGLYYICVSHVQILGNALSRELAVAPSQNGVVLKYHPEPSSSSSVFHCDLSEDDGGRPSKWHNFATRIWRSGTSRGIGFHQALLSRLLFGLPLQFMEEDDEEDNVHPAVATSDQLAYAALLRCGDQGLGHQIHAQVCRRGLVASNPVLACSLLCFYSEDPDKATRVFDEMPHPDAVSYTAMISALLRSGDWLRALALYPRMLQAATPPTQHTFSKLLALCASMCLLRHGTQLHAQLFRWGAQLNLVLKTALVHMYASCGAMPSARAVLYATPETDVVLWTAIIAAYSRSGELHAALQAFRDMERAAVPPNAFTYAALITACTSGQALQVGRQLHARLFKSRLEHDTSACNALLDLYSKSSARLLDVLHTFRAVDTPNVVSWTAFIAGLSRHGRDQEMFSAFARMRATGVQPNSFTLSLFSKAAPQHKLLCMRQRYMPMCLRPASESLDAAVGNSLVDVYARFAKMDDAWAVATAMSFIWDKFTYTSLAKGLNQMGLQHRTLELIVHMFHDEVGIDGFSLSCFLSAAATLASIEAGLQLHCCSMKLGLSSQVSVSNSLIDMYSRCKCLDDAKSVFKSIKEPSVMSWNSLISGLASNEYYTEALSVYEDMILAGAQPDGITFSIVLSACSHASLVDIGIKHFNSMRNQFGVSPQRSHYTYILDMLGRAGHLTEAAHIIEAMPIQPDLSIYRALVAFCKLHNNAVVGENIARKVLELGPSDVLSQDMLSGICGGLGRQEYE</sequence>
<dbReference type="GO" id="GO:0005739">
    <property type="term" value="C:mitochondrion"/>
    <property type="evidence" value="ECO:0007669"/>
    <property type="project" value="TreeGrafter"/>
</dbReference>
<feature type="repeat" description="PPR" evidence="3">
    <location>
        <begin position="423"/>
        <end position="457"/>
    </location>
</feature>
<reference evidence="4" key="1">
    <citation type="journal article" date="2018" name="DNA Res.">
        <title>Multiple hybrid de novo genome assembly of finger millet, an orphan allotetraploid crop.</title>
        <authorList>
            <person name="Hatakeyama M."/>
            <person name="Aluri S."/>
            <person name="Balachadran M.T."/>
            <person name="Sivarajan S.R."/>
            <person name="Patrignani A."/>
            <person name="Gruter S."/>
            <person name="Poveda L."/>
            <person name="Shimizu-Inatsugi R."/>
            <person name="Baeten J."/>
            <person name="Francoijs K.J."/>
            <person name="Nataraja K.N."/>
            <person name="Reddy Y.A.N."/>
            <person name="Phadnis S."/>
            <person name="Ravikumar R.L."/>
            <person name="Schlapbach R."/>
            <person name="Sreeman S.M."/>
            <person name="Shimizu K.K."/>
        </authorList>
    </citation>
    <scope>NUCLEOTIDE SEQUENCE</scope>
</reference>
<dbReference type="SUPFAM" id="SSF81383">
    <property type="entry name" value="F-box domain"/>
    <property type="match status" value="1"/>
</dbReference>
<gene>
    <name evidence="4" type="primary">gb29598</name>
    <name evidence="4" type="ORF">PR202_gb29598</name>
</gene>
<keyword evidence="1" id="KW-0677">Repeat</keyword>
<name>A0AAV5FZA2_ELECO</name>
<dbReference type="PROSITE" id="PS51375">
    <property type="entry name" value="PPR"/>
    <property type="match status" value="4"/>
</dbReference>
<dbReference type="Pfam" id="PF13041">
    <property type="entry name" value="PPR_2"/>
    <property type="match status" value="4"/>
</dbReference>
<dbReference type="EMBL" id="BQKI01000120">
    <property type="protein sequence ID" value="GJN40391.1"/>
    <property type="molecule type" value="Genomic_DNA"/>
</dbReference>
<dbReference type="GO" id="GO:0003723">
    <property type="term" value="F:RNA binding"/>
    <property type="evidence" value="ECO:0007669"/>
    <property type="project" value="InterPro"/>
</dbReference>
<evidence type="ECO:0000256" key="2">
    <source>
        <dbReference type="ARBA" id="ARBA00022946"/>
    </source>
</evidence>
<evidence type="ECO:0008006" key="6">
    <source>
        <dbReference type="Google" id="ProtNLM"/>
    </source>
</evidence>
<evidence type="ECO:0000313" key="4">
    <source>
        <dbReference type="EMBL" id="GJN40391.1"/>
    </source>
</evidence>
<dbReference type="PANTHER" id="PTHR24015">
    <property type="entry name" value="OS07G0578800 PROTEIN-RELATED"/>
    <property type="match status" value="1"/>
</dbReference>
<dbReference type="GO" id="GO:0009451">
    <property type="term" value="P:RNA modification"/>
    <property type="evidence" value="ECO:0007669"/>
    <property type="project" value="InterPro"/>
</dbReference>
<feature type="repeat" description="PPR" evidence="3">
    <location>
        <begin position="626"/>
        <end position="660"/>
    </location>
</feature>
<organism evidence="4 5">
    <name type="scientific">Eleusine coracana subsp. coracana</name>
    <dbReference type="NCBI Taxonomy" id="191504"/>
    <lineage>
        <taxon>Eukaryota</taxon>
        <taxon>Viridiplantae</taxon>
        <taxon>Streptophyta</taxon>
        <taxon>Embryophyta</taxon>
        <taxon>Tracheophyta</taxon>
        <taxon>Spermatophyta</taxon>
        <taxon>Magnoliopsida</taxon>
        <taxon>Liliopsida</taxon>
        <taxon>Poales</taxon>
        <taxon>Poaceae</taxon>
        <taxon>PACMAD clade</taxon>
        <taxon>Chloridoideae</taxon>
        <taxon>Cynodonteae</taxon>
        <taxon>Eleusininae</taxon>
        <taxon>Eleusine</taxon>
    </lineage>
</organism>
<evidence type="ECO:0000256" key="3">
    <source>
        <dbReference type="PROSITE-ProRule" id="PRU00708"/>
    </source>
</evidence>
<keyword evidence="2" id="KW-0809">Transit peptide</keyword>
<comment type="caution">
    <text evidence="4">The sequence shown here is derived from an EMBL/GenBank/DDBJ whole genome shotgun (WGS) entry which is preliminary data.</text>
</comment>
<dbReference type="Gene3D" id="1.25.40.10">
    <property type="entry name" value="Tetratricopeptide repeat domain"/>
    <property type="match status" value="6"/>
</dbReference>
<dbReference type="InterPro" id="IPR046960">
    <property type="entry name" value="PPR_At4g14850-like_plant"/>
</dbReference>
<accession>A0AAV5FZA2</accession>
<dbReference type="PANTHER" id="PTHR24015:SF1726">
    <property type="entry name" value="OS03G0861900 PROTEIN"/>
    <property type="match status" value="1"/>
</dbReference>